<organism evidence="1 2">
    <name type="scientific">Cloeon dipterum</name>
    <dbReference type="NCBI Taxonomy" id="197152"/>
    <lineage>
        <taxon>Eukaryota</taxon>
        <taxon>Metazoa</taxon>
        <taxon>Ecdysozoa</taxon>
        <taxon>Arthropoda</taxon>
        <taxon>Hexapoda</taxon>
        <taxon>Insecta</taxon>
        <taxon>Pterygota</taxon>
        <taxon>Palaeoptera</taxon>
        <taxon>Ephemeroptera</taxon>
        <taxon>Pisciforma</taxon>
        <taxon>Baetidae</taxon>
        <taxon>Cloeon</taxon>
    </lineage>
</organism>
<proteinExistence type="predicted"/>
<evidence type="ECO:0000313" key="1">
    <source>
        <dbReference type="EMBL" id="CAB3381136.1"/>
    </source>
</evidence>
<reference evidence="1 2" key="1">
    <citation type="submission" date="2020-04" db="EMBL/GenBank/DDBJ databases">
        <authorList>
            <person name="Alioto T."/>
            <person name="Alioto T."/>
            <person name="Gomez Garrido J."/>
        </authorList>
    </citation>
    <scope>NUCLEOTIDE SEQUENCE [LARGE SCALE GENOMIC DNA]</scope>
</reference>
<dbReference type="AlphaFoldDB" id="A0A8S1DM80"/>
<dbReference type="InterPro" id="IPR032675">
    <property type="entry name" value="LRR_dom_sf"/>
</dbReference>
<name>A0A8S1DM80_9INSE</name>
<dbReference type="SUPFAM" id="SSF52047">
    <property type="entry name" value="RNI-like"/>
    <property type="match status" value="1"/>
</dbReference>
<accession>A0A8S1DM80</accession>
<dbReference type="EMBL" id="CADEPI010000225">
    <property type="protein sequence ID" value="CAB3381136.1"/>
    <property type="molecule type" value="Genomic_DNA"/>
</dbReference>
<sequence length="470" mass="54429">MRKNAPLIYAQKQLEKAQVMVLPSLLDMSIKFLVDNIKKFDKEFVKNNIGPVRKEMLERMLKMVDNHGLTCDGQANHLEKMWEILPCLINSKSYTELDFGDLTTSKECESCIWSNNCFQEFIRCLGTNTPNLRQLIIVIPNFEWCDFEYSLEERELNSIIQLKNLAILDIEDVRVPLSGIFDICRRCEKLERIHAEAVIIDVELSSAAFGDDFAYICIKESDYSRQISLDMKRTVPTTDPKYEVNTHYVRLYLKPKRNKDLFLAQEFATKLREIQVDFSKLEGMEEMAGFPHLPQIKCARFVCGGKSAHALRCFLKRNGESLLELDLFDVDSKDKMTFGEIFTFCPNLKSLELFACTLVGNDAPVDAMQQLKRFKWRWLNRYVFDEVAFSSILSAPLLEDIYIDLPKIDFSDNATIIARIQRRDILRNLKKIEMDEMMIDIPFEENHSSYLTRFTDLKNAFASAISAGPL</sequence>
<gene>
    <name evidence="1" type="ORF">CLODIP_2_CD09706</name>
</gene>
<dbReference type="Gene3D" id="3.80.10.10">
    <property type="entry name" value="Ribonuclease Inhibitor"/>
    <property type="match status" value="1"/>
</dbReference>
<protein>
    <submittedName>
        <fullName evidence="1">Uncharacterized protein</fullName>
    </submittedName>
</protein>
<dbReference type="Proteomes" id="UP000494165">
    <property type="component" value="Unassembled WGS sequence"/>
</dbReference>
<keyword evidence="2" id="KW-1185">Reference proteome</keyword>
<evidence type="ECO:0000313" key="2">
    <source>
        <dbReference type="Proteomes" id="UP000494165"/>
    </source>
</evidence>
<comment type="caution">
    <text evidence="1">The sequence shown here is derived from an EMBL/GenBank/DDBJ whole genome shotgun (WGS) entry which is preliminary data.</text>
</comment>